<dbReference type="AlphaFoldDB" id="A0A9Q1JKX9"/>
<reference evidence="2" key="1">
    <citation type="submission" date="2022-04" db="EMBL/GenBank/DDBJ databases">
        <title>Carnegiea gigantea Genome sequencing and assembly v2.</title>
        <authorList>
            <person name="Copetti D."/>
            <person name="Sanderson M.J."/>
            <person name="Burquez A."/>
            <person name="Wojciechowski M.F."/>
        </authorList>
    </citation>
    <scope>NUCLEOTIDE SEQUENCE</scope>
    <source>
        <strain evidence="2">SGP5-SGP5p</strain>
        <tissue evidence="2">Aerial part</tissue>
    </source>
</reference>
<gene>
    <name evidence="2" type="ORF">Cgig2_006428</name>
</gene>
<evidence type="ECO:0000256" key="1">
    <source>
        <dbReference type="SAM" id="MobiDB-lite"/>
    </source>
</evidence>
<dbReference type="PANTHER" id="PTHR33499">
    <property type="entry name" value="OS12G0282400 PROTEIN-RELATED"/>
    <property type="match status" value="1"/>
</dbReference>
<dbReference type="EMBL" id="JAKOGI010002382">
    <property type="protein sequence ID" value="KAJ8422120.1"/>
    <property type="molecule type" value="Genomic_DNA"/>
</dbReference>
<feature type="compositionally biased region" description="Polar residues" evidence="1">
    <location>
        <begin position="169"/>
        <end position="178"/>
    </location>
</feature>
<dbReference type="PANTHER" id="PTHR33499:SF11">
    <property type="entry name" value="NO APICAL MERISTEM-ASSOCIATED C-TERMINAL DOMAIN-CONTAINING PROTEIN"/>
    <property type="match status" value="1"/>
</dbReference>
<dbReference type="InterPro" id="IPR004252">
    <property type="entry name" value="Probable_transposase_24"/>
</dbReference>
<protein>
    <submittedName>
        <fullName evidence="2">Uncharacterized protein</fullName>
    </submittedName>
</protein>
<feature type="region of interest" description="Disordered" evidence="1">
    <location>
        <begin position="169"/>
        <end position="191"/>
    </location>
</feature>
<keyword evidence="3" id="KW-1185">Reference proteome</keyword>
<evidence type="ECO:0000313" key="3">
    <source>
        <dbReference type="Proteomes" id="UP001153076"/>
    </source>
</evidence>
<name>A0A9Q1JKX9_9CARY</name>
<dbReference type="Proteomes" id="UP001153076">
    <property type="component" value="Unassembled WGS sequence"/>
</dbReference>
<dbReference type="Pfam" id="PF03004">
    <property type="entry name" value="Transposase_24"/>
    <property type="match status" value="1"/>
</dbReference>
<comment type="caution">
    <text evidence="2">The sequence shown here is derived from an EMBL/GenBank/DDBJ whole genome shotgun (WGS) entry which is preliminary data.</text>
</comment>
<organism evidence="2 3">
    <name type="scientific">Carnegiea gigantea</name>
    <dbReference type="NCBI Taxonomy" id="171969"/>
    <lineage>
        <taxon>Eukaryota</taxon>
        <taxon>Viridiplantae</taxon>
        <taxon>Streptophyta</taxon>
        <taxon>Embryophyta</taxon>
        <taxon>Tracheophyta</taxon>
        <taxon>Spermatophyta</taxon>
        <taxon>Magnoliopsida</taxon>
        <taxon>eudicotyledons</taxon>
        <taxon>Gunneridae</taxon>
        <taxon>Pentapetalae</taxon>
        <taxon>Caryophyllales</taxon>
        <taxon>Cactineae</taxon>
        <taxon>Cactaceae</taxon>
        <taxon>Cactoideae</taxon>
        <taxon>Echinocereeae</taxon>
        <taxon>Carnegiea</taxon>
    </lineage>
</organism>
<accession>A0A9Q1JKX9</accession>
<evidence type="ECO:0000313" key="2">
    <source>
        <dbReference type="EMBL" id="KAJ8422120.1"/>
    </source>
</evidence>
<feature type="region of interest" description="Disordered" evidence="1">
    <location>
        <begin position="471"/>
        <end position="497"/>
    </location>
</feature>
<proteinExistence type="predicted"/>
<sequence>MSCDKCRNVLLKTRLEVRFDLLRCGIYEKCTTWEFHGESFNQFKGDNSRENNENEGGYDSDEVNILEDACGVAGMGLGIETEKYIEEHIHEQPTGEAAKFYPLLKEYQEPLSSNEKVTKKMILLMMGTLKFFMIQEKKTKRSSMTTCHKMKHKGGYVGKAVGKATLLSGSRSNHTINGRSIRSSNSIDNDEQAKENKMILGDSGFEENPLPRMEDMTNQTSKRKRMNTFFGKLTTTLEAQEAANPCEVEVDPINVSIHGFTNSVIDGNVGNNEGKFSNLLVTYKIYMFAMATSTIKKKGEREKYKSYVVDMKIKGKQSKLSICTLDKIDRAIGGTAPHLENKCDRVVRTRVPLDEAFTRADDGMWKEIQVKFEIEEGGCYLKMQAFVIDMMQHLYRKWKTHLHYYYKTPKYGKTDEEHIRNPPADLSQDQWEYSVKRFSSIEFKKITERNSQNRGSNKRCTHTTGNLSFVETEDISKISERNSQNRGSDKKHTHTTGNLSFAEVEDILTKENKNVKPTADVIWLAERTRKSD</sequence>
<dbReference type="OrthoDB" id="1292058at2759"/>